<organism evidence="1 2">
    <name type="scientific">Pyrenophora teres f. teres</name>
    <dbReference type="NCBI Taxonomy" id="97479"/>
    <lineage>
        <taxon>Eukaryota</taxon>
        <taxon>Fungi</taxon>
        <taxon>Dikarya</taxon>
        <taxon>Ascomycota</taxon>
        <taxon>Pezizomycotina</taxon>
        <taxon>Dothideomycetes</taxon>
        <taxon>Pleosporomycetidae</taxon>
        <taxon>Pleosporales</taxon>
        <taxon>Pleosporineae</taxon>
        <taxon>Pleosporaceae</taxon>
        <taxon>Pyrenophora</taxon>
    </lineage>
</organism>
<sequence>MTEPPGTPGTAVANVSGNSKLIHKATIAALEGKSATVSTVTFMFKNLLTKFGFITGRFSSREVIPLHPLSHFERLPTELVQQIASYLIHLYDHGESVLYAQKYHAFECKDFLPLRLTSRTIAAKVDYEFTRGFRTHIVQYSEEGIWKLLCLSKTATRNRVRALMFVAARDMATTDIPDQTVPSLAIAIDNESLKKSSKEGAIKASMLVKALKKFPSTLRLICVAPSLNKCYPYEVMADSSKQHQPTVILDSVLQAKCHVKIFRVDTMRHHGWGTSNGIGLHASLRFPSTHPIATTLMNITLTVSELQCNVDENPANASALKRFLGSCRNLKVLRLYLDKASKVHIWDNNMQPTALWNKIHDIQTWKLQSLVLSGWVMCNEGIKNLLNCQLPTLVYLRFHHCSIEHNWLPVLNQLVDAPLLKQADFDHVSDLFERVAWRDLVGVTLEDENEEDWIEISYLGVYSTELRSHNGSMEKDVALAKQRVFNINRIAHPRSLDALDWAPRGGIPLRERVPCGIPFGMAL</sequence>
<proteinExistence type="predicted"/>
<dbReference type="SUPFAM" id="SSF52047">
    <property type="entry name" value="RNI-like"/>
    <property type="match status" value="1"/>
</dbReference>
<dbReference type="EMBL" id="HG992978">
    <property type="protein sequence ID" value="CAE7009071.1"/>
    <property type="molecule type" value="Genomic_DNA"/>
</dbReference>
<reference evidence="1" key="1">
    <citation type="submission" date="2021-02" db="EMBL/GenBank/DDBJ databases">
        <authorList>
            <person name="Syme A R."/>
            <person name="Syme A R."/>
            <person name="Moolhuijzen P."/>
        </authorList>
    </citation>
    <scope>NUCLEOTIDE SEQUENCE</scope>
    <source>
        <strain evidence="1">W1-1</strain>
    </source>
</reference>
<gene>
    <name evidence="1" type="ORF">PTTW11_01785</name>
</gene>
<evidence type="ECO:0000313" key="1">
    <source>
        <dbReference type="EMBL" id="CAE7009071.1"/>
    </source>
</evidence>
<protein>
    <submittedName>
        <fullName evidence="1">Uncharacterized protein</fullName>
    </submittedName>
</protein>
<dbReference type="AlphaFoldDB" id="A0A6S6VV99"/>
<name>A0A6S6VV99_9PLEO</name>
<dbReference type="Proteomes" id="UP000472372">
    <property type="component" value="Chromosome 2"/>
</dbReference>
<evidence type="ECO:0000313" key="2">
    <source>
        <dbReference type="Proteomes" id="UP000472372"/>
    </source>
</evidence>
<accession>A0A6S6VV99</accession>